<evidence type="ECO:0000256" key="2">
    <source>
        <dbReference type="ARBA" id="ARBA00010527"/>
    </source>
</evidence>
<organism evidence="17 18">
    <name type="scientific">Algibacter agarivorans</name>
    <dbReference type="NCBI Taxonomy" id="1109741"/>
    <lineage>
        <taxon>Bacteria</taxon>
        <taxon>Pseudomonadati</taxon>
        <taxon>Bacteroidota</taxon>
        <taxon>Flavobacteriia</taxon>
        <taxon>Flavobacteriales</taxon>
        <taxon>Flavobacteriaceae</taxon>
        <taxon>Algibacter</taxon>
    </lineage>
</organism>
<dbReference type="Gene3D" id="2.70.98.90">
    <property type="match status" value="1"/>
</dbReference>
<comment type="caution">
    <text evidence="17">The sequence shown here is derived from an EMBL/GenBank/DDBJ whole genome shotgun (WGS) entry which is preliminary data.</text>
</comment>
<comment type="similarity">
    <text evidence="2 13">Belongs to the OXA1/ALB3/YidC family. Type 1 subfamily.</text>
</comment>
<dbReference type="InterPro" id="IPR001708">
    <property type="entry name" value="YidC/ALB3/OXA1/COX18"/>
</dbReference>
<dbReference type="PANTHER" id="PTHR12428">
    <property type="entry name" value="OXA1"/>
    <property type="match status" value="1"/>
</dbReference>
<evidence type="ECO:0000256" key="12">
    <source>
        <dbReference type="ARBA" id="ARBA00033342"/>
    </source>
</evidence>
<evidence type="ECO:0000256" key="5">
    <source>
        <dbReference type="ARBA" id="ARBA00022475"/>
    </source>
</evidence>
<evidence type="ECO:0000256" key="3">
    <source>
        <dbReference type="ARBA" id="ARBA00015325"/>
    </source>
</evidence>
<evidence type="ECO:0000256" key="11">
    <source>
        <dbReference type="ARBA" id="ARBA00033245"/>
    </source>
</evidence>
<dbReference type="InterPro" id="IPR028055">
    <property type="entry name" value="YidC/Oxa/ALB_C"/>
</dbReference>
<dbReference type="EMBL" id="BAABJJ010000044">
    <property type="protein sequence ID" value="GAA4955375.1"/>
    <property type="molecule type" value="Genomic_DNA"/>
</dbReference>
<feature type="transmembrane region" description="Helical" evidence="13">
    <location>
        <begin position="442"/>
        <end position="463"/>
    </location>
</feature>
<evidence type="ECO:0000256" key="1">
    <source>
        <dbReference type="ARBA" id="ARBA00004429"/>
    </source>
</evidence>
<accession>A0ABP9GWG9</accession>
<evidence type="ECO:0000256" key="14">
    <source>
        <dbReference type="SAM" id="MobiDB-lite"/>
    </source>
</evidence>
<proteinExistence type="inferred from homology"/>
<evidence type="ECO:0000256" key="8">
    <source>
        <dbReference type="ARBA" id="ARBA00022989"/>
    </source>
</evidence>
<evidence type="ECO:0000259" key="16">
    <source>
        <dbReference type="Pfam" id="PF14849"/>
    </source>
</evidence>
<evidence type="ECO:0000259" key="15">
    <source>
        <dbReference type="Pfam" id="PF02096"/>
    </source>
</evidence>
<dbReference type="CDD" id="cd19961">
    <property type="entry name" value="EcYidC-like_peri"/>
    <property type="match status" value="1"/>
</dbReference>
<keyword evidence="10 13" id="KW-0143">Chaperone</keyword>
<feature type="domain" description="Membrane insertase YidC/Oxa/ALB C-terminal" evidence="15">
    <location>
        <begin position="377"/>
        <end position="580"/>
    </location>
</feature>
<keyword evidence="5 13" id="KW-1003">Cell membrane</keyword>
<evidence type="ECO:0000256" key="13">
    <source>
        <dbReference type="HAMAP-Rule" id="MF_01810"/>
    </source>
</evidence>
<keyword evidence="4 13" id="KW-0813">Transport</keyword>
<name>A0ABP9GWG9_9FLAO</name>
<dbReference type="CDD" id="cd20070">
    <property type="entry name" value="5TM_YidC_Alb3"/>
    <property type="match status" value="1"/>
</dbReference>
<feature type="transmembrane region" description="Helical" evidence="13">
    <location>
        <begin position="6"/>
        <end position="26"/>
    </location>
</feature>
<evidence type="ECO:0000256" key="10">
    <source>
        <dbReference type="ARBA" id="ARBA00023186"/>
    </source>
</evidence>
<reference evidence="18" key="1">
    <citation type="journal article" date="2019" name="Int. J. Syst. Evol. Microbiol.">
        <title>The Global Catalogue of Microorganisms (GCM) 10K type strain sequencing project: providing services to taxonomists for standard genome sequencing and annotation.</title>
        <authorList>
            <consortium name="The Broad Institute Genomics Platform"/>
            <consortium name="The Broad Institute Genome Sequencing Center for Infectious Disease"/>
            <person name="Wu L."/>
            <person name="Ma J."/>
        </authorList>
    </citation>
    <scope>NUCLEOTIDE SEQUENCE [LARGE SCALE GENOMIC DNA]</scope>
    <source>
        <strain evidence="18">JCM 18285</strain>
    </source>
</reference>
<dbReference type="Pfam" id="PF14849">
    <property type="entry name" value="YidC_periplas"/>
    <property type="match status" value="1"/>
</dbReference>
<dbReference type="InterPro" id="IPR019998">
    <property type="entry name" value="Membr_insert_YidC"/>
</dbReference>
<dbReference type="NCBIfam" id="NF002356">
    <property type="entry name" value="PRK01318.2-3"/>
    <property type="match status" value="1"/>
</dbReference>
<dbReference type="InterPro" id="IPR038221">
    <property type="entry name" value="YidC_periplasmic_sf"/>
</dbReference>
<evidence type="ECO:0000256" key="9">
    <source>
        <dbReference type="ARBA" id="ARBA00023136"/>
    </source>
</evidence>
<evidence type="ECO:0000256" key="6">
    <source>
        <dbReference type="ARBA" id="ARBA00022692"/>
    </source>
</evidence>
<protein>
    <recommendedName>
        <fullName evidence="3 13">Membrane protein insertase YidC</fullName>
    </recommendedName>
    <alternativeName>
        <fullName evidence="12 13">Foldase YidC</fullName>
    </alternativeName>
    <alternativeName>
        <fullName evidence="11 13">Membrane integrase YidC</fullName>
    </alternativeName>
    <alternativeName>
        <fullName evidence="13">Membrane protein YidC</fullName>
    </alternativeName>
</protein>
<evidence type="ECO:0000256" key="7">
    <source>
        <dbReference type="ARBA" id="ARBA00022927"/>
    </source>
</evidence>
<gene>
    <name evidence="13 17" type="primary">yidC</name>
    <name evidence="17" type="ORF">GCM10023314_31370</name>
</gene>
<dbReference type="NCBIfam" id="NF002359">
    <property type="entry name" value="PRK01318.2-6"/>
    <property type="match status" value="1"/>
</dbReference>
<comment type="subunit">
    <text evidence="13">Interacts with the Sec translocase complex via SecD. Specifically interacts with transmembrane segments of nascent integral membrane proteins during membrane integration.</text>
</comment>
<dbReference type="Pfam" id="PF02096">
    <property type="entry name" value="60KD_IMP"/>
    <property type="match status" value="1"/>
</dbReference>
<feature type="compositionally biased region" description="Basic and acidic residues" evidence="14">
    <location>
        <begin position="609"/>
        <end position="621"/>
    </location>
</feature>
<dbReference type="NCBIfam" id="TIGR03592">
    <property type="entry name" value="yidC_oxa1_cterm"/>
    <property type="match status" value="1"/>
</dbReference>
<dbReference type="Proteomes" id="UP001501302">
    <property type="component" value="Unassembled WGS sequence"/>
</dbReference>
<feature type="transmembrane region" description="Helical" evidence="13">
    <location>
        <begin position="563"/>
        <end position="583"/>
    </location>
</feature>
<dbReference type="PANTHER" id="PTHR12428:SF65">
    <property type="entry name" value="CYTOCHROME C OXIDASE ASSEMBLY PROTEIN COX18, MITOCHONDRIAL"/>
    <property type="match status" value="1"/>
</dbReference>
<evidence type="ECO:0000313" key="17">
    <source>
        <dbReference type="EMBL" id="GAA4955375.1"/>
    </source>
</evidence>
<feature type="region of interest" description="Disordered" evidence="14">
    <location>
        <begin position="594"/>
        <end position="628"/>
    </location>
</feature>
<dbReference type="NCBIfam" id="TIGR03593">
    <property type="entry name" value="yidC_nterm"/>
    <property type="match status" value="1"/>
</dbReference>
<sequence>MEEKKLDINSIIGFVLIFGILAYMLWQNQPTPEELEAQEKAKQEQVEAEQKAKAQEQTLVTTAEDYTVGTSVDSLQQIQLKNKLGAFAYSAIHTSNEETVVESDLLALKFSNKGGYLSEVKLKQFVDYDSIPIYMIKDKNASFNINFGTTDSRILNTKDLPFIPTVTKTGDVTVISMKLKVSESQFLEYRYELKQGDYMMGFAIRSQGLSHIINSSQAINLDWKLKGYRHAKSISYENRYTDIHYDYEDGKSDYTRDGEDDIEDVSWIGYKQHFFSSVLLTDTRFKNIKVKTENLVQDEEIDTVYTKSFATTIPLELQGGEINQSMDWYYGPSDFKVLNKYDRNLDELVPFGWGLFGWINRYIFMPLFGFLGGFMSYGIAIVVMTILVKFLLSFVQYKQFLSQAKMKILKPELDAIREKHKDNKMKAQQETMALQNKAGASPMAGCLPALIQLPVFYALFQFFPSAFDLRQKSFLWADDLSSYDVIANLPFNIPFYGNHVSLFPILASVAIFFYMRLTTGQNMATQPQQEGMPDMGKMMKYMMYFSPIMMLFFFNNYASGLSLYYFISNLISIGIILIIKNYILDEDKIHAEMQEKKKKPKKQGRFQKKMADMMEQAEKQKQAQQKRK</sequence>
<feature type="transmembrane region" description="Helical" evidence="13">
    <location>
        <begin position="374"/>
        <end position="397"/>
    </location>
</feature>
<comment type="function">
    <text evidence="13">Required for the insertion and/or proper folding and/or complex formation of integral membrane proteins into the membrane. Involved in integration of membrane proteins that insert both dependently and independently of the Sec translocase complex, as well as at least some lipoproteins. Aids folding of multispanning membrane proteins.</text>
</comment>
<comment type="subcellular location">
    <subcellularLocation>
        <location evidence="1">Cell inner membrane</location>
        <topology evidence="1">Multi-pass membrane protein</topology>
    </subcellularLocation>
    <subcellularLocation>
        <location evidence="13">Cell membrane</location>
        <topology evidence="13">Multi-pass membrane protein</topology>
    </subcellularLocation>
</comment>
<feature type="compositionally biased region" description="Basic residues" evidence="14">
    <location>
        <begin position="596"/>
        <end position="608"/>
    </location>
</feature>
<feature type="domain" description="Membrane insertase YidC N-terminal" evidence="16">
    <location>
        <begin position="100"/>
        <end position="364"/>
    </location>
</feature>
<evidence type="ECO:0000256" key="4">
    <source>
        <dbReference type="ARBA" id="ARBA00022448"/>
    </source>
</evidence>
<dbReference type="InterPro" id="IPR028053">
    <property type="entry name" value="Membr_insert_YidC_N"/>
</dbReference>
<keyword evidence="6 13" id="KW-0812">Transmembrane</keyword>
<dbReference type="HAMAP" id="MF_01810">
    <property type="entry name" value="YidC_type1"/>
    <property type="match status" value="1"/>
</dbReference>
<feature type="transmembrane region" description="Helical" evidence="13">
    <location>
        <begin position="538"/>
        <end position="557"/>
    </location>
</feature>
<evidence type="ECO:0000313" key="18">
    <source>
        <dbReference type="Proteomes" id="UP001501302"/>
    </source>
</evidence>
<keyword evidence="7 13" id="KW-0653">Protein transport</keyword>
<keyword evidence="18" id="KW-1185">Reference proteome</keyword>
<dbReference type="InterPro" id="IPR047196">
    <property type="entry name" value="YidC_ALB_C"/>
</dbReference>
<keyword evidence="9 13" id="KW-0472">Membrane</keyword>
<feature type="transmembrane region" description="Helical" evidence="13">
    <location>
        <begin position="499"/>
        <end position="517"/>
    </location>
</feature>
<keyword evidence="8 13" id="KW-1133">Transmembrane helix</keyword>
<dbReference type="RefSeq" id="WP_345193743.1">
    <property type="nucleotide sequence ID" value="NZ_BAABJJ010000044.1"/>
</dbReference>
<dbReference type="PRINTS" id="PR00701">
    <property type="entry name" value="60KDINNERMP"/>
</dbReference>